<dbReference type="PANTHER" id="PTHR43169:SF2">
    <property type="entry name" value="NAD_GMP SYNTHASE DOMAIN-CONTAINING PROTEIN"/>
    <property type="match status" value="1"/>
</dbReference>
<dbReference type="EC" id="2.8.1.-" evidence="2"/>
<reference evidence="2" key="1">
    <citation type="submission" date="2019-08" db="EMBL/GenBank/DDBJ databases">
        <authorList>
            <person name="Kucharzyk K."/>
            <person name="Murdoch R.W."/>
            <person name="Higgins S."/>
            <person name="Loffler F."/>
        </authorList>
    </citation>
    <scope>NUCLEOTIDE SEQUENCE</scope>
</reference>
<evidence type="ECO:0000259" key="1">
    <source>
        <dbReference type="Pfam" id="PF02540"/>
    </source>
</evidence>
<keyword evidence="2" id="KW-0808">Transferase</keyword>
<dbReference type="InterPro" id="IPR022310">
    <property type="entry name" value="NAD/GMP_synthase"/>
</dbReference>
<dbReference type="GO" id="GO:0016783">
    <property type="term" value="F:sulfurtransferase activity"/>
    <property type="evidence" value="ECO:0007669"/>
    <property type="project" value="InterPro"/>
</dbReference>
<dbReference type="SUPFAM" id="SSF52402">
    <property type="entry name" value="Adenine nucleotide alpha hydrolases-like"/>
    <property type="match status" value="1"/>
</dbReference>
<dbReference type="PANTHER" id="PTHR43169">
    <property type="entry name" value="EXSB FAMILY PROTEIN"/>
    <property type="match status" value="1"/>
</dbReference>
<feature type="domain" description="NAD/GMP synthase" evidence="1">
    <location>
        <begin position="19"/>
        <end position="80"/>
    </location>
</feature>
<dbReference type="EMBL" id="VSSQ01000012">
    <property type="protein sequence ID" value="MPL60444.1"/>
    <property type="molecule type" value="Genomic_DNA"/>
</dbReference>
<dbReference type="GO" id="GO:0006163">
    <property type="term" value="P:purine nucleotide metabolic process"/>
    <property type="evidence" value="ECO:0007669"/>
    <property type="project" value="UniProtKB-ARBA"/>
</dbReference>
<dbReference type="Gene3D" id="3.40.50.620">
    <property type="entry name" value="HUPs"/>
    <property type="match status" value="1"/>
</dbReference>
<sequence>MAELDAKLTKLYGELEKLGSVVVAFSGGVDSTFLAAAAKKVLGDKVVAVTAYSDSLTVREKAEAKDLSYKLGIEHRLLPATEFDNPLFIANTRERCYFCKKDRFSGLIKWAGDHGYSWVVEGSNLDDLDDYRPGMKAIEELGVIKSPLLDAGFTKANIREMSKEWGLPTWNRPSAACLVSRLSYGQPITPDKLRQVEEGEEFLRKLCTGQLRVRHHGDLARIEVDQTNISVLATSQNAKIIAEFFCQLGFKYVTLDLTGYRTGSMNESLKGA</sequence>
<organism evidence="2">
    <name type="scientific">bioreactor metagenome</name>
    <dbReference type="NCBI Taxonomy" id="1076179"/>
    <lineage>
        <taxon>unclassified sequences</taxon>
        <taxon>metagenomes</taxon>
        <taxon>ecological metagenomes</taxon>
    </lineage>
</organism>
<dbReference type="InterPro" id="IPR005232">
    <property type="entry name" value="LarE"/>
</dbReference>
<dbReference type="NCBIfam" id="TIGR00268">
    <property type="entry name" value="ATP-dependent sacrificial sulfur transferase LarE"/>
    <property type="match status" value="1"/>
</dbReference>
<gene>
    <name evidence="2" type="primary">larE_1</name>
    <name evidence="2" type="ORF">SDC9_06005</name>
</gene>
<evidence type="ECO:0000313" key="2">
    <source>
        <dbReference type="EMBL" id="MPL60444.1"/>
    </source>
</evidence>
<comment type="caution">
    <text evidence="2">The sequence shown here is derived from an EMBL/GenBank/DDBJ whole genome shotgun (WGS) entry which is preliminary data.</text>
</comment>
<protein>
    <submittedName>
        <fullName evidence="2">Pyridinium-3,5-biscarboxylic acid mononucleotide sulfurtransferase</fullName>
        <ecNumber evidence="2">2.8.1.-</ecNumber>
    </submittedName>
</protein>
<dbReference type="AlphaFoldDB" id="A0A644T0S2"/>
<accession>A0A644T0S2</accession>
<dbReference type="InterPro" id="IPR014729">
    <property type="entry name" value="Rossmann-like_a/b/a_fold"/>
</dbReference>
<dbReference type="CDD" id="cd01990">
    <property type="entry name" value="LarE-like"/>
    <property type="match status" value="1"/>
</dbReference>
<proteinExistence type="predicted"/>
<dbReference type="Pfam" id="PF02540">
    <property type="entry name" value="NAD_synthase"/>
    <property type="match status" value="1"/>
</dbReference>
<dbReference type="PIRSF" id="PIRSF006661">
    <property type="entry name" value="PP-lp_UCP006661"/>
    <property type="match status" value="1"/>
</dbReference>
<dbReference type="InterPro" id="IPR052188">
    <property type="entry name" value="Ni-pincer_cofactor_biosynth"/>
</dbReference>
<name>A0A644T0S2_9ZZZZ</name>